<proteinExistence type="predicted"/>
<organism evidence="2">
    <name type="scientific">Oryza sativa subsp. japonica</name>
    <name type="common">Rice</name>
    <dbReference type="NCBI Taxonomy" id="39947"/>
    <lineage>
        <taxon>Eukaryota</taxon>
        <taxon>Viridiplantae</taxon>
        <taxon>Streptophyta</taxon>
        <taxon>Embryophyta</taxon>
        <taxon>Tracheophyta</taxon>
        <taxon>Spermatophyta</taxon>
        <taxon>Magnoliopsida</taxon>
        <taxon>Liliopsida</taxon>
        <taxon>Poales</taxon>
        <taxon>Poaceae</taxon>
        <taxon>BOP clade</taxon>
        <taxon>Oryzoideae</taxon>
        <taxon>Oryzeae</taxon>
        <taxon>Oryzinae</taxon>
        <taxon>Oryza</taxon>
        <taxon>Oryza sativa</taxon>
    </lineage>
</organism>
<name>Q5JK49_ORYSJ</name>
<evidence type="ECO:0008006" key="3">
    <source>
        <dbReference type="Google" id="ProtNLM"/>
    </source>
</evidence>
<dbReference type="EMBL" id="AP004326">
    <property type="protein sequence ID" value="BAD88148.1"/>
    <property type="molecule type" value="Genomic_DNA"/>
</dbReference>
<feature type="compositionally biased region" description="Acidic residues" evidence="1">
    <location>
        <begin position="187"/>
        <end position="199"/>
    </location>
</feature>
<reference evidence="2" key="1">
    <citation type="journal article" date="2002" name="Nature">
        <title>The genome sequence and structure of rice chromosome 1.</title>
        <authorList>
            <person name="Sasaki T."/>
            <person name="Matsumoto T."/>
            <person name="Yamamoto K."/>
            <person name="Sakata K."/>
            <person name="Baba T."/>
            <person name="Katayose Y."/>
            <person name="Wu J."/>
            <person name="Niimura Y."/>
            <person name="Cheng Z."/>
            <person name="Nagamura Y."/>
            <person name="Antonio B.A."/>
            <person name="Kanamori H."/>
            <person name="Hosokawa S."/>
            <person name="Masukawa M."/>
            <person name="Arikawa K."/>
            <person name="Chiden Y."/>
            <person name="Hayashi M."/>
            <person name="Okamoto M."/>
            <person name="Ando T."/>
            <person name="Aoki H."/>
            <person name="Arita K."/>
            <person name="Hamada M."/>
            <person name="Harada C."/>
            <person name="Hijishita S."/>
            <person name="Honda M."/>
            <person name="Ichikawa Y."/>
            <person name="Idonuma A."/>
            <person name="Iijima M."/>
            <person name="Ikeda M."/>
            <person name="Ikeno M."/>
            <person name="Itoh S."/>
            <person name="Itoh T."/>
            <person name="Itoh Y."/>
            <person name="Itoh Y."/>
            <person name="Iwabuchi A."/>
            <person name="Kamiya K."/>
            <person name="Karasawa W."/>
            <person name="Katagiri S."/>
            <person name="Kikuta A."/>
            <person name="Kobayashi N."/>
            <person name="Kono I."/>
            <person name="Machita K."/>
            <person name="Maehara T."/>
            <person name="Mizuno H."/>
            <person name="Mizubayashi T."/>
            <person name="Mukai Y."/>
            <person name="Nagasaki H."/>
            <person name="Nakashima M."/>
            <person name="Nakama Y."/>
            <person name="Nakamichi Y."/>
            <person name="Nakamura M."/>
            <person name="Namiki N."/>
            <person name="Negishi M."/>
            <person name="Ohta I."/>
            <person name="Ono N."/>
            <person name="Saji S."/>
            <person name="Sakai K."/>
            <person name="Shibata M."/>
            <person name="Shimokawa T."/>
            <person name="Shomura A."/>
            <person name="Song J."/>
            <person name="Takazaki Y."/>
            <person name="Terasawa K."/>
            <person name="Tsuji K."/>
            <person name="Waki K."/>
            <person name="Yamagata H."/>
            <person name="Yamane H."/>
            <person name="Yoshiki S."/>
            <person name="Yoshihara R."/>
            <person name="Yukawa K."/>
            <person name="Zhong H."/>
            <person name="Iwama H."/>
            <person name="Endo T."/>
            <person name="Ito H."/>
            <person name="Hahn J.H."/>
            <person name="Kim H.I."/>
            <person name="Eun M.Y."/>
            <person name="Yano M."/>
            <person name="Jiang J."/>
            <person name="Gojobori T."/>
        </authorList>
    </citation>
    <scope>NUCLEOTIDE SEQUENCE [LARGE SCALE GENOMIC DNA]</scope>
</reference>
<evidence type="ECO:0000313" key="2">
    <source>
        <dbReference type="EMBL" id="BAD88148.1"/>
    </source>
</evidence>
<dbReference type="Proteomes" id="UP000817658">
    <property type="component" value="Chromosome 1"/>
</dbReference>
<accession>Q5JK49</accession>
<gene>
    <name evidence="2" type="primary">OJ1294_F06.17</name>
</gene>
<dbReference type="AlphaFoldDB" id="Q5JK49"/>
<dbReference type="PANTHER" id="PTHR33165">
    <property type="entry name" value="F-BOX DOMAIN CONTAINING PROTEIN-LIKE-RELATED"/>
    <property type="match status" value="1"/>
</dbReference>
<feature type="region of interest" description="Disordered" evidence="1">
    <location>
        <begin position="187"/>
        <end position="208"/>
    </location>
</feature>
<evidence type="ECO:0000256" key="1">
    <source>
        <dbReference type="SAM" id="MobiDB-lite"/>
    </source>
</evidence>
<protein>
    <recommendedName>
        <fullName evidence="3">DUF295 domain-containing protein</fullName>
    </recommendedName>
</protein>
<dbReference type="PANTHER" id="PTHR33165:SF30">
    <property type="entry name" value="DUF295 DOMAIN-CONTAINING PROTEIN"/>
    <property type="match status" value="1"/>
</dbReference>
<sequence length="348" mass="38933">MAAAAAPDWSMLPSDPIVRIGDCLLAADDFDCYDNLRLVCRMWRSGTDDPRTADFEDARFLPKKLAMLELDVNPGDHRAAAVATFVNLDTGRFLRKRVPGLRGCFLVAVTAPIHAEEEVREVAVKTSPLMVFVSWYQGRSVRWVDQDTEGFPDVMVYFPDNFMNLTPFAGEVYVTNRGSIVSTVLLTDDDEEEEEEEGEQQQGVRPQPRAADTIAMIPIIRMPPPAVKLYAYFHHLVESAAELLLARSFSVDADKFPTVEAGCVYIVEPGPATYERFHLADGRLEEAIPMVNRRRAAEGESCVLPLTLEQVMVNYCVDTENYSELEIALDTDDDEEFFLPEAEGHGTN</sequence>